<protein>
    <recommendedName>
        <fullName evidence="2">peptidylprolyl isomerase</fullName>
        <ecNumber evidence="2">5.2.1.8</ecNumber>
    </recommendedName>
    <alternativeName>
        <fullName evidence="5">Rotamase</fullName>
    </alternativeName>
</protein>
<dbReference type="InterPro" id="IPR011990">
    <property type="entry name" value="TPR-like_helical_dom_sf"/>
</dbReference>
<dbReference type="InterPro" id="IPR019734">
    <property type="entry name" value="TPR_rpt"/>
</dbReference>
<evidence type="ECO:0000313" key="8">
    <source>
        <dbReference type="Proteomes" id="UP001487740"/>
    </source>
</evidence>
<keyword evidence="4" id="KW-0413">Isomerase</keyword>
<dbReference type="Proteomes" id="UP001487740">
    <property type="component" value="Unassembled WGS sequence"/>
</dbReference>
<dbReference type="Pfam" id="PF13181">
    <property type="entry name" value="TPR_8"/>
    <property type="match status" value="1"/>
</dbReference>
<dbReference type="EC" id="5.2.1.8" evidence="2"/>
<dbReference type="AlphaFoldDB" id="A0AAW0UH74"/>
<gene>
    <name evidence="7" type="ORF">O3P69_003485</name>
</gene>
<dbReference type="GO" id="GO:0003755">
    <property type="term" value="F:peptidyl-prolyl cis-trans isomerase activity"/>
    <property type="evidence" value="ECO:0007669"/>
    <property type="project" value="UniProtKB-EC"/>
</dbReference>
<name>A0AAW0UH74_SCYPA</name>
<accession>A0AAW0UH74</accession>
<dbReference type="SUPFAM" id="SSF48452">
    <property type="entry name" value="TPR-like"/>
    <property type="match status" value="1"/>
</dbReference>
<evidence type="ECO:0000256" key="1">
    <source>
        <dbReference type="ARBA" id="ARBA00000971"/>
    </source>
</evidence>
<dbReference type="EMBL" id="JARAKH010000011">
    <property type="protein sequence ID" value="KAK8399415.1"/>
    <property type="molecule type" value="Genomic_DNA"/>
</dbReference>
<evidence type="ECO:0000256" key="5">
    <source>
        <dbReference type="ARBA" id="ARBA00029569"/>
    </source>
</evidence>
<evidence type="ECO:0000256" key="6">
    <source>
        <dbReference type="PROSITE-ProRule" id="PRU00339"/>
    </source>
</evidence>
<dbReference type="PANTHER" id="PTHR46512">
    <property type="entry name" value="PEPTIDYLPROLYL ISOMERASE"/>
    <property type="match status" value="1"/>
</dbReference>
<evidence type="ECO:0000256" key="2">
    <source>
        <dbReference type="ARBA" id="ARBA00013194"/>
    </source>
</evidence>
<keyword evidence="8" id="KW-1185">Reference proteome</keyword>
<dbReference type="PROSITE" id="PS50005">
    <property type="entry name" value="TPR"/>
    <property type="match status" value="1"/>
</dbReference>
<evidence type="ECO:0000256" key="4">
    <source>
        <dbReference type="ARBA" id="ARBA00023235"/>
    </source>
</evidence>
<dbReference type="PANTHER" id="PTHR46512:SF9">
    <property type="entry name" value="PEPTIDYLPROLYL ISOMERASE"/>
    <property type="match status" value="1"/>
</dbReference>
<feature type="repeat" description="TPR" evidence="6">
    <location>
        <begin position="230"/>
        <end position="263"/>
    </location>
</feature>
<reference evidence="7 8" key="1">
    <citation type="submission" date="2023-03" db="EMBL/GenBank/DDBJ databases">
        <title>High-quality genome of Scylla paramamosain provides insights in environmental adaptation.</title>
        <authorList>
            <person name="Zhang L."/>
        </authorList>
    </citation>
    <scope>NUCLEOTIDE SEQUENCE [LARGE SCALE GENOMIC DNA]</scope>
    <source>
        <strain evidence="7">LZ_2023a</strain>
        <tissue evidence="7">Muscle</tissue>
    </source>
</reference>
<dbReference type="Gene3D" id="1.25.40.10">
    <property type="entry name" value="Tetratricopeptide repeat domain"/>
    <property type="match status" value="1"/>
</dbReference>
<organism evidence="7 8">
    <name type="scientific">Scylla paramamosain</name>
    <name type="common">Mud crab</name>
    <dbReference type="NCBI Taxonomy" id="85552"/>
    <lineage>
        <taxon>Eukaryota</taxon>
        <taxon>Metazoa</taxon>
        <taxon>Ecdysozoa</taxon>
        <taxon>Arthropoda</taxon>
        <taxon>Crustacea</taxon>
        <taxon>Multicrustacea</taxon>
        <taxon>Malacostraca</taxon>
        <taxon>Eumalacostraca</taxon>
        <taxon>Eucarida</taxon>
        <taxon>Decapoda</taxon>
        <taxon>Pleocyemata</taxon>
        <taxon>Brachyura</taxon>
        <taxon>Eubrachyura</taxon>
        <taxon>Portunoidea</taxon>
        <taxon>Portunidae</taxon>
        <taxon>Portuninae</taxon>
        <taxon>Scylla</taxon>
    </lineage>
</organism>
<dbReference type="InterPro" id="IPR050754">
    <property type="entry name" value="FKBP4/5/8-like"/>
</dbReference>
<sequence>MYHANTRGITESDSWCQCRTGFKGVIFTSSVVVTSSLTTPQHSDDDDGGGASDGVLPFKRHSCLSQAISHTVPSNACAILSSPRRNVTAQISDQTKTGDSGTKASREQVMATVESTAVEAVVKEKLSQAREFKEKGNEHFKQQQIKKAIKSYHSGLLYIKGINQDLNPNKVLGPDDPPPTISKETKAAVEVVSADLHNNIAACLLKQEPVRYERVVECCQEVTTLQPGNVKGWYRLGLAYHNLRDFDAAKAALKEANQIAEGQDMAVRKLMVAVDQELKKENKKFNDMFKNSLLAKKT</sequence>
<evidence type="ECO:0000313" key="7">
    <source>
        <dbReference type="EMBL" id="KAK8399415.1"/>
    </source>
</evidence>
<keyword evidence="6" id="KW-0802">TPR repeat</keyword>
<proteinExistence type="predicted"/>
<keyword evidence="3" id="KW-0697">Rotamase</keyword>
<comment type="catalytic activity">
    <reaction evidence="1">
        <text>[protein]-peptidylproline (omega=180) = [protein]-peptidylproline (omega=0)</text>
        <dbReference type="Rhea" id="RHEA:16237"/>
        <dbReference type="Rhea" id="RHEA-COMP:10747"/>
        <dbReference type="Rhea" id="RHEA-COMP:10748"/>
        <dbReference type="ChEBI" id="CHEBI:83833"/>
        <dbReference type="ChEBI" id="CHEBI:83834"/>
        <dbReference type="EC" id="5.2.1.8"/>
    </reaction>
</comment>
<dbReference type="SMART" id="SM00028">
    <property type="entry name" value="TPR"/>
    <property type="match status" value="3"/>
</dbReference>
<comment type="caution">
    <text evidence="7">The sequence shown here is derived from an EMBL/GenBank/DDBJ whole genome shotgun (WGS) entry which is preliminary data.</text>
</comment>
<evidence type="ECO:0000256" key="3">
    <source>
        <dbReference type="ARBA" id="ARBA00023110"/>
    </source>
</evidence>